<dbReference type="GO" id="GO:0004609">
    <property type="term" value="F:phosphatidylserine decarboxylase activity"/>
    <property type="evidence" value="ECO:0007669"/>
    <property type="project" value="UniProtKB-UniRule"/>
</dbReference>
<keyword evidence="8 11" id="KW-0456">Lyase</keyword>
<gene>
    <name evidence="11" type="primary">psd</name>
    <name evidence="13" type="ORF">DESME_06360</name>
</gene>
<comment type="similarity">
    <text evidence="11">Belongs to the phosphatidylserine decarboxylase family. PSD-A subfamily.</text>
</comment>
<evidence type="ECO:0000313" key="14">
    <source>
        <dbReference type="Proteomes" id="UP000010847"/>
    </source>
</evidence>
<dbReference type="HOGENOM" id="CLU_072492_2_0_9"/>
<dbReference type="GO" id="GO:0005886">
    <property type="term" value="C:plasma membrane"/>
    <property type="evidence" value="ECO:0007669"/>
    <property type="project" value="UniProtKB-SubCell"/>
</dbReference>
<dbReference type="Pfam" id="PF02666">
    <property type="entry name" value="PS_Dcarbxylase"/>
    <property type="match status" value="1"/>
</dbReference>
<comment type="pathway">
    <text evidence="11">Phospholipid metabolism; phosphatidylethanolamine biosynthesis; phosphatidylethanolamine from CDP-diacylglycerol: step 2/2.</text>
</comment>
<evidence type="ECO:0000256" key="3">
    <source>
        <dbReference type="ARBA" id="ARBA00022793"/>
    </source>
</evidence>
<comment type="function">
    <text evidence="11">Catalyzes the formation of phosphatidylethanolamine (PtdEtn) from phosphatidylserine (PtdSer).</text>
</comment>
<dbReference type="KEGG" id="dmt:DESME_06360"/>
<evidence type="ECO:0000256" key="6">
    <source>
        <dbReference type="ARBA" id="ARBA00023145"/>
    </source>
</evidence>
<keyword evidence="6 11" id="KW-0865">Zymogen</keyword>
<keyword evidence="12" id="KW-1133">Transmembrane helix</keyword>
<feature type="transmembrane region" description="Helical" evidence="12">
    <location>
        <begin position="12"/>
        <end position="45"/>
    </location>
</feature>
<dbReference type="UniPathway" id="UPA00558">
    <property type="reaction ID" value="UER00616"/>
</dbReference>
<evidence type="ECO:0000256" key="11">
    <source>
        <dbReference type="HAMAP-Rule" id="MF_00664"/>
    </source>
</evidence>
<dbReference type="RefSeq" id="WP_006715604.1">
    <property type="nucleotide sequence ID" value="NZ_CP007032.1"/>
</dbReference>
<feature type="site" description="Cleavage (non-hydrolytic); by autocatalysis" evidence="11">
    <location>
        <begin position="178"/>
        <end position="179"/>
    </location>
</feature>
<protein>
    <recommendedName>
        <fullName evidence="11">Phosphatidylserine decarboxylase proenzyme</fullName>
        <ecNumber evidence="11">4.1.1.65</ecNumber>
    </recommendedName>
    <component>
        <recommendedName>
            <fullName evidence="11">Phosphatidylserine decarboxylase alpha chain</fullName>
        </recommendedName>
    </component>
    <component>
        <recommendedName>
            <fullName evidence="11">Phosphatidylserine decarboxylase beta chain</fullName>
        </recommendedName>
    </component>
</protein>
<evidence type="ECO:0000256" key="10">
    <source>
        <dbReference type="ARBA" id="ARBA00023317"/>
    </source>
</evidence>
<keyword evidence="3 11" id="KW-0210">Decarboxylase</keyword>
<keyword evidence="7 11" id="KW-0594">Phospholipid biosynthesis</keyword>
<keyword evidence="1 11" id="KW-1003">Cell membrane</keyword>
<dbReference type="InterPro" id="IPR033175">
    <property type="entry name" value="PSD-A"/>
</dbReference>
<dbReference type="GO" id="GO:0006646">
    <property type="term" value="P:phosphatidylethanolamine biosynthetic process"/>
    <property type="evidence" value="ECO:0007669"/>
    <property type="project" value="UniProtKB-UniRule"/>
</dbReference>
<dbReference type="Proteomes" id="UP000010847">
    <property type="component" value="Chromosome"/>
</dbReference>
<evidence type="ECO:0000313" key="13">
    <source>
        <dbReference type="EMBL" id="AHF06722.1"/>
    </source>
</evidence>
<keyword evidence="10 11" id="KW-0670">Pyruvate</keyword>
<dbReference type="NCBIfam" id="NF003685">
    <property type="entry name" value="PRK05305.2-5"/>
    <property type="match status" value="1"/>
</dbReference>
<evidence type="ECO:0000256" key="5">
    <source>
        <dbReference type="ARBA" id="ARBA00023136"/>
    </source>
</evidence>
<evidence type="ECO:0000256" key="4">
    <source>
        <dbReference type="ARBA" id="ARBA00023098"/>
    </source>
</evidence>
<accession>W0E7I5</accession>
<dbReference type="OrthoDB" id="9790893at2"/>
<comment type="PTM">
    <text evidence="11">Is synthesized initially as an inactive proenzyme. Formation of the active enzyme involves a self-maturation process in which the active site pyruvoyl group is generated from an internal serine residue via an autocatalytic post-translational modification. Two non-identical subunits are generated from the proenzyme in this reaction, and the pyruvate is formed at the N-terminus of the alpha chain, which is derived from the carboxyl end of the proenzyme. The post-translation cleavage follows an unusual pathway, termed non-hydrolytic serinolysis, in which the side chain hydroxyl group of the serine supplies its oxygen atom to form the C-terminus of the beta chain, while the remainder of the serine residue undergoes an oxidative deamination to produce ammonia and the pyruvoyl prosthetic group on the alpha chain.</text>
</comment>
<feature type="active site" description="Schiff-base intermediate with substrate; via pyruvic acid" evidence="11">
    <location>
        <position position="179"/>
    </location>
</feature>
<feature type="modified residue" description="Pyruvic acid (Ser); by autocatalysis" evidence="11">
    <location>
        <position position="179"/>
    </location>
</feature>
<evidence type="ECO:0000256" key="12">
    <source>
        <dbReference type="SAM" id="Phobius"/>
    </source>
</evidence>
<evidence type="ECO:0000256" key="8">
    <source>
        <dbReference type="ARBA" id="ARBA00023239"/>
    </source>
</evidence>
<name>W0E7I5_9FIRM</name>
<evidence type="ECO:0000256" key="2">
    <source>
        <dbReference type="ARBA" id="ARBA00022516"/>
    </source>
</evidence>
<keyword evidence="9 11" id="KW-1208">Phospholipid metabolism</keyword>
<comment type="cofactor">
    <cofactor evidence="11">
        <name>pyruvate</name>
        <dbReference type="ChEBI" id="CHEBI:15361"/>
    </cofactor>
    <text evidence="11">Binds 1 pyruvoyl group covalently per subunit.</text>
</comment>
<keyword evidence="4 11" id="KW-0443">Lipid metabolism</keyword>
<keyword evidence="5 11" id="KW-0472">Membrane</keyword>
<evidence type="ECO:0000256" key="1">
    <source>
        <dbReference type="ARBA" id="ARBA00022475"/>
    </source>
</evidence>
<dbReference type="PANTHER" id="PTHR35809:SF1">
    <property type="entry name" value="ARCHAETIDYLSERINE DECARBOXYLASE PROENZYME-RELATED"/>
    <property type="match status" value="1"/>
</dbReference>
<dbReference type="EC" id="4.1.1.65" evidence="11"/>
<dbReference type="EMBL" id="CP007032">
    <property type="protein sequence ID" value="AHF06722.1"/>
    <property type="molecule type" value="Genomic_DNA"/>
</dbReference>
<dbReference type="InterPro" id="IPR003817">
    <property type="entry name" value="PS_Dcarbxylase"/>
</dbReference>
<evidence type="ECO:0000256" key="7">
    <source>
        <dbReference type="ARBA" id="ARBA00023209"/>
    </source>
</evidence>
<feature type="chain" id="PRO_5023381603" description="Phosphatidylserine decarboxylase alpha chain" evidence="11">
    <location>
        <begin position="179"/>
        <end position="213"/>
    </location>
</feature>
<comment type="subunit">
    <text evidence="11">Heterodimer of a large membrane-associated beta subunit and a small pyruvoyl-containing alpha subunit.</text>
</comment>
<keyword evidence="14" id="KW-1185">Reference proteome</keyword>
<comment type="subcellular location">
    <subcellularLocation>
        <location evidence="11">Cell membrane</location>
        <topology evidence="11">Peripheral membrane protein</topology>
    </subcellularLocation>
</comment>
<comment type="catalytic activity">
    <reaction evidence="11">
        <text>a 1,2-diacyl-sn-glycero-3-phospho-L-serine + H(+) = a 1,2-diacyl-sn-glycero-3-phosphoethanolamine + CO2</text>
        <dbReference type="Rhea" id="RHEA:20828"/>
        <dbReference type="ChEBI" id="CHEBI:15378"/>
        <dbReference type="ChEBI" id="CHEBI:16526"/>
        <dbReference type="ChEBI" id="CHEBI:57262"/>
        <dbReference type="ChEBI" id="CHEBI:64612"/>
        <dbReference type="EC" id="4.1.1.65"/>
    </reaction>
</comment>
<keyword evidence="12" id="KW-0812">Transmembrane</keyword>
<reference evidence="13 14" key="1">
    <citation type="submission" date="2013-12" db="EMBL/GenBank/DDBJ databases">
        <authorList>
            <consortium name="DOE Joint Genome Institute"/>
            <person name="Smidt H."/>
            <person name="Huntemann M."/>
            <person name="Han J."/>
            <person name="Chen A."/>
            <person name="Kyrpides N."/>
            <person name="Mavromatis K."/>
            <person name="Markowitz V."/>
            <person name="Palaniappan K."/>
            <person name="Ivanova N."/>
            <person name="Schaumberg A."/>
            <person name="Pati A."/>
            <person name="Liolios K."/>
            <person name="Nordberg H.P."/>
            <person name="Cantor M.N."/>
            <person name="Hua S.X."/>
            <person name="Woyke T."/>
        </authorList>
    </citation>
    <scope>NUCLEOTIDE SEQUENCE [LARGE SCALE GENOMIC DNA]</scope>
    <source>
        <strain evidence="14">DSM 15288</strain>
    </source>
</reference>
<dbReference type="STRING" id="871968.DESME_06360"/>
<feature type="chain" id="PRO_5023381602" description="Phosphatidylserine decarboxylase beta chain" evidence="11">
    <location>
        <begin position="1"/>
        <end position="178"/>
    </location>
</feature>
<dbReference type="eggNOG" id="COG0688">
    <property type="taxonomic scope" value="Bacteria"/>
</dbReference>
<dbReference type="AlphaFoldDB" id="W0E7I5"/>
<dbReference type="PANTHER" id="PTHR35809">
    <property type="entry name" value="ARCHAETIDYLSERINE DECARBOXYLASE PROENZYME-RELATED"/>
    <property type="match status" value="1"/>
</dbReference>
<keyword evidence="2 11" id="KW-0444">Lipid biosynthesis</keyword>
<sequence length="213" mass="24012">MKQYPVSRDGWSYIAVLALLTILAYWLKPGLAILSGILLLFVLYFFRNPERKISSDPLTLVSPADGAVMDVERVFEERVLKGESIRIRIFLSLLNVHVNRSPMEGKVVYRAYREGKMLPAFKSHASELNEKSFIGIKNEHLHILVTQVTGFMARRIVCWAKEGDTLQKGERFGLIKFGSCTEIFLPPDVEVLVSTGDKVRGGETIIGRVISDE</sequence>
<dbReference type="NCBIfam" id="NF003678">
    <property type="entry name" value="PRK05305.1-2"/>
    <property type="match status" value="1"/>
</dbReference>
<organism evidence="13 14">
    <name type="scientific">Desulfitobacterium metallireducens DSM 15288</name>
    <dbReference type="NCBI Taxonomy" id="871968"/>
    <lineage>
        <taxon>Bacteria</taxon>
        <taxon>Bacillati</taxon>
        <taxon>Bacillota</taxon>
        <taxon>Clostridia</taxon>
        <taxon>Eubacteriales</taxon>
        <taxon>Desulfitobacteriaceae</taxon>
        <taxon>Desulfitobacterium</taxon>
    </lineage>
</organism>
<proteinExistence type="inferred from homology"/>
<evidence type="ECO:0000256" key="9">
    <source>
        <dbReference type="ARBA" id="ARBA00023264"/>
    </source>
</evidence>
<dbReference type="HAMAP" id="MF_00664">
    <property type="entry name" value="PS_decarb_PSD_A"/>
    <property type="match status" value="1"/>
</dbReference>